<feature type="compositionally biased region" description="Pro residues" evidence="11">
    <location>
        <begin position="12"/>
        <end position="22"/>
    </location>
</feature>
<protein>
    <submittedName>
        <fullName evidence="14">DNA replication factor Dna2</fullName>
    </submittedName>
</protein>
<dbReference type="SUPFAM" id="SSF52540">
    <property type="entry name" value="P-loop containing nucleoside triphosphate hydrolases"/>
    <property type="match status" value="1"/>
</dbReference>
<dbReference type="GO" id="GO:0051536">
    <property type="term" value="F:iron-sulfur cluster binding"/>
    <property type="evidence" value="ECO:0007669"/>
    <property type="project" value="UniProtKB-KW"/>
</dbReference>
<evidence type="ECO:0000313" key="15">
    <source>
        <dbReference type="Proteomes" id="UP001055439"/>
    </source>
</evidence>
<dbReference type="AlphaFoldDB" id="A0A9E7G496"/>
<keyword evidence="9" id="KW-0408">Iron</keyword>
<evidence type="ECO:0000256" key="6">
    <source>
        <dbReference type="ARBA" id="ARBA00022801"/>
    </source>
</evidence>
<evidence type="ECO:0000256" key="9">
    <source>
        <dbReference type="ARBA" id="ARBA00023004"/>
    </source>
</evidence>
<proteinExistence type="inferred from homology"/>
<evidence type="ECO:0000256" key="4">
    <source>
        <dbReference type="ARBA" id="ARBA00022723"/>
    </source>
</evidence>
<comment type="similarity">
    <text evidence="2">Belongs to the DNA2/NAM7 helicase family.</text>
</comment>
<feature type="compositionally biased region" description="Polar residues" evidence="11">
    <location>
        <begin position="71"/>
        <end position="81"/>
    </location>
</feature>
<comment type="cofactor">
    <cofactor evidence="1">
        <name>[4Fe-4S] cluster</name>
        <dbReference type="ChEBI" id="CHEBI:49883"/>
    </cofactor>
</comment>
<dbReference type="GO" id="GO:0046872">
    <property type="term" value="F:metal ion binding"/>
    <property type="evidence" value="ECO:0007669"/>
    <property type="project" value="UniProtKB-KW"/>
</dbReference>
<dbReference type="GO" id="GO:0016787">
    <property type="term" value="F:hydrolase activity"/>
    <property type="evidence" value="ECO:0007669"/>
    <property type="project" value="UniProtKB-KW"/>
</dbReference>
<feature type="compositionally biased region" description="Low complexity" evidence="11">
    <location>
        <begin position="94"/>
        <end position="104"/>
    </location>
</feature>
<dbReference type="InterPro" id="IPR047187">
    <property type="entry name" value="SF1_C_Upf1"/>
</dbReference>
<dbReference type="EMBL" id="CP097507">
    <property type="protein sequence ID" value="URE06002.1"/>
    <property type="molecule type" value="Genomic_DNA"/>
</dbReference>
<evidence type="ECO:0000256" key="10">
    <source>
        <dbReference type="ARBA" id="ARBA00023014"/>
    </source>
</evidence>
<keyword evidence="5" id="KW-0547">Nucleotide-binding</keyword>
<dbReference type="GO" id="GO:0005524">
    <property type="term" value="F:ATP binding"/>
    <property type="evidence" value="ECO:0007669"/>
    <property type="project" value="UniProtKB-KW"/>
</dbReference>
<feature type="domain" description="DNA2/NAM7 helicase-like C-terminal" evidence="13">
    <location>
        <begin position="635"/>
        <end position="803"/>
    </location>
</feature>
<dbReference type="OrthoDB" id="306218at2759"/>
<evidence type="ECO:0000256" key="1">
    <source>
        <dbReference type="ARBA" id="ARBA00001966"/>
    </source>
</evidence>
<keyword evidence="6" id="KW-0378">Hydrolase</keyword>
<dbReference type="Proteomes" id="UP001055439">
    <property type="component" value="Chromosome 5"/>
</dbReference>
<dbReference type="GO" id="GO:0004518">
    <property type="term" value="F:nuclease activity"/>
    <property type="evidence" value="ECO:0007669"/>
    <property type="project" value="UniProtKB-KW"/>
</dbReference>
<feature type="region of interest" description="Disordered" evidence="11">
    <location>
        <begin position="1"/>
        <end position="173"/>
    </location>
</feature>
<evidence type="ECO:0000259" key="12">
    <source>
        <dbReference type="Pfam" id="PF08696"/>
    </source>
</evidence>
<dbReference type="InterPro" id="IPR041679">
    <property type="entry name" value="DNA2/NAM7-like_C"/>
</dbReference>
<dbReference type="PANTHER" id="PTHR36531:SF6">
    <property type="entry name" value="DNA REPLICATION ATP-DEPENDENT HELICASE_NUCLEASE DNA2"/>
    <property type="match status" value="1"/>
</dbReference>
<evidence type="ECO:0000256" key="8">
    <source>
        <dbReference type="ARBA" id="ARBA00022840"/>
    </source>
</evidence>
<accession>A0A9E7G496</accession>
<evidence type="ECO:0000259" key="13">
    <source>
        <dbReference type="Pfam" id="PF13087"/>
    </source>
</evidence>
<feature type="domain" description="DNA replication factor Dna2 N-terminal" evidence="12">
    <location>
        <begin position="338"/>
        <end position="449"/>
    </location>
</feature>
<dbReference type="InterPro" id="IPR027417">
    <property type="entry name" value="P-loop_NTPase"/>
</dbReference>
<dbReference type="Pfam" id="PF13087">
    <property type="entry name" value="AAA_12"/>
    <property type="match status" value="1"/>
</dbReference>
<evidence type="ECO:0000256" key="5">
    <source>
        <dbReference type="ARBA" id="ARBA00022741"/>
    </source>
</evidence>
<feature type="compositionally biased region" description="Low complexity" evidence="11">
    <location>
        <begin position="57"/>
        <end position="70"/>
    </location>
</feature>
<dbReference type="InterPro" id="IPR051827">
    <property type="entry name" value="Cas4_exonuclease"/>
</dbReference>
<evidence type="ECO:0000256" key="11">
    <source>
        <dbReference type="SAM" id="MobiDB-lite"/>
    </source>
</evidence>
<evidence type="ECO:0000256" key="2">
    <source>
        <dbReference type="ARBA" id="ARBA00007913"/>
    </source>
</evidence>
<keyword evidence="8" id="KW-0067">ATP-binding</keyword>
<reference evidence="14" key="1">
    <citation type="submission" date="2022-05" db="EMBL/GenBank/DDBJ databases">
        <title>The Musa troglodytarum L. genome provides insights into the mechanism of non-climacteric behaviour and enrichment of carotenoids.</title>
        <authorList>
            <person name="Wang J."/>
        </authorList>
    </citation>
    <scope>NUCLEOTIDE SEQUENCE</scope>
    <source>
        <tissue evidence="14">Leaf</tissue>
    </source>
</reference>
<dbReference type="Gene3D" id="3.90.320.10">
    <property type="match status" value="1"/>
</dbReference>
<evidence type="ECO:0000256" key="7">
    <source>
        <dbReference type="ARBA" id="ARBA00022806"/>
    </source>
</evidence>
<dbReference type="PANTHER" id="PTHR36531">
    <property type="entry name" value="CRISPR-ASSOCIATED EXONUCLEASE CAS4"/>
    <property type="match status" value="1"/>
</dbReference>
<evidence type="ECO:0000256" key="3">
    <source>
        <dbReference type="ARBA" id="ARBA00022722"/>
    </source>
</evidence>
<keyword evidence="4" id="KW-0479">Metal-binding</keyword>
<dbReference type="CDD" id="cd18808">
    <property type="entry name" value="SF1_C_Upf1"/>
    <property type="match status" value="1"/>
</dbReference>
<organism evidence="14 15">
    <name type="scientific">Musa troglodytarum</name>
    <name type="common">fe'i banana</name>
    <dbReference type="NCBI Taxonomy" id="320322"/>
    <lineage>
        <taxon>Eukaryota</taxon>
        <taxon>Viridiplantae</taxon>
        <taxon>Streptophyta</taxon>
        <taxon>Embryophyta</taxon>
        <taxon>Tracheophyta</taxon>
        <taxon>Spermatophyta</taxon>
        <taxon>Magnoliopsida</taxon>
        <taxon>Liliopsida</taxon>
        <taxon>Zingiberales</taxon>
        <taxon>Musaceae</taxon>
        <taxon>Musa</taxon>
    </lineage>
</organism>
<dbReference type="Pfam" id="PF08696">
    <property type="entry name" value="Dna2"/>
    <property type="match status" value="1"/>
</dbReference>
<keyword evidence="15" id="KW-1185">Reference proteome</keyword>
<name>A0A9E7G496_9LILI</name>
<dbReference type="InterPro" id="IPR014808">
    <property type="entry name" value="DNA_replication_fac_Dna2_N"/>
</dbReference>
<dbReference type="Gene3D" id="3.40.50.300">
    <property type="entry name" value="P-loop containing nucleotide triphosphate hydrolases"/>
    <property type="match status" value="1"/>
</dbReference>
<gene>
    <name evidence="14" type="ORF">MUK42_21197</name>
</gene>
<dbReference type="GO" id="GO:0004386">
    <property type="term" value="F:helicase activity"/>
    <property type="evidence" value="ECO:0007669"/>
    <property type="project" value="UniProtKB-KW"/>
</dbReference>
<dbReference type="InterPro" id="IPR011604">
    <property type="entry name" value="PDDEXK-like_dom_sf"/>
</dbReference>
<sequence length="847" mass="92679">MGKSDDVWAGKPSPPPLPPLLPSAPFHFILVSPPPSLPADPNRHTAPSPMAPKKRASASSSSSSSASSRRTNQSQQPSQPSKFGIQHFFERHSQSQAAASSSSSNPPDPIPDRNLNPPQPGPAAADKPPRLDAPSEGGQSSSWQISPEAAKSVTNKRVRFSPGMSQDDGGDAVTWKISPVNERLQSISSKQLPRMMRISREAPRPQESTLRPCSLKQVPSCSNSKLEKWLSSSATMASVKSLSFSREVLFEESDDYGSHESNDDPKNATAVDFKSSFRTPPSMPYGSKEQLIGGVGCNEETEQLGSQVYRKIKSKMQLLTNQSLAIPGILRVLRLLNEQSGQERILHLCDEWFYSLIGPGDTISVVGDFDGMGRCIVDHAKNLIIVHPDILVSGTRVASSFTCSRRAVLDERLKSSEHSSAALLGTLLHQIFQAGLLNEFPSRQFLEEYAGMEGKGMSVDFGHSDGTKDVSISEVIDIEEMAWAPRYGLKGMIDASVRVKVTSSSNGSHETIMPLEFKTGKGNNGQTDQTQNLTMCKACRHLNICMVYHKVLSTEAGRIAVASGVINDISQSHVSTPRFDSEGILSQDPAVSYIRSEKNLNDDQRRSIQKVSLGPLMLASKFVLVGDHYQLPPLVQYRMCAGIMELSNALIYGNRLRCGSSEIADAKLEFSCSKSTILWQQEILNPNRSVIFVSTDNLAASEEQDHKALITKELIRRGIAGDGIGIITPYNSQANIIRQVIGASVEVQTIDKYQGRDKDCIMVSFVRSSKNLRSCNSSLLGDWHRINVAITRAKKKLIMVGSCETLSRVPLLKLLIEKVNEQDGIVCISNNDLPCLEELKKSFHPSL</sequence>
<keyword evidence="3" id="KW-0540">Nuclease</keyword>
<keyword evidence="10" id="KW-0411">Iron-sulfur</keyword>
<evidence type="ECO:0000313" key="14">
    <source>
        <dbReference type="EMBL" id="URE06002.1"/>
    </source>
</evidence>
<keyword evidence="7" id="KW-0347">Helicase</keyword>